<dbReference type="EMBL" id="JABWDY010018908">
    <property type="protein sequence ID" value="KAF5194305.1"/>
    <property type="molecule type" value="Genomic_DNA"/>
</dbReference>
<organism evidence="1 2">
    <name type="scientific">Thalictrum thalictroides</name>
    <name type="common">Rue-anemone</name>
    <name type="synonym">Anemone thalictroides</name>
    <dbReference type="NCBI Taxonomy" id="46969"/>
    <lineage>
        <taxon>Eukaryota</taxon>
        <taxon>Viridiplantae</taxon>
        <taxon>Streptophyta</taxon>
        <taxon>Embryophyta</taxon>
        <taxon>Tracheophyta</taxon>
        <taxon>Spermatophyta</taxon>
        <taxon>Magnoliopsida</taxon>
        <taxon>Ranunculales</taxon>
        <taxon>Ranunculaceae</taxon>
        <taxon>Thalictroideae</taxon>
        <taxon>Thalictrum</taxon>
    </lineage>
</organism>
<keyword evidence="2" id="KW-1185">Reference proteome</keyword>
<reference evidence="1 2" key="1">
    <citation type="submission" date="2020-06" db="EMBL/GenBank/DDBJ databases">
        <title>Transcriptomic and genomic resources for Thalictrum thalictroides and T. hernandezii: Facilitating candidate gene discovery in an emerging model plant lineage.</title>
        <authorList>
            <person name="Arias T."/>
            <person name="Riano-Pachon D.M."/>
            <person name="Di Stilio V.S."/>
        </authorList>
    </citation>
    <scope>NUCLEOTIDE SEQUENCE [LARGE SCALE GENOMIC DNA]</scope>
    <source>
        <strain evidence="2">cv. WT478/WT964</strain>
        <tissue evidence="1">Leaves</tissue>
    </source>
</reference>
<evidence type="ECO:0000313" key="2">
    <source>
        <dbReference type="Proteomes" id="UP000554482"/>
    </source>
</evidence>
<name>A0A7J6WD51_THATH</name>
<sequence length="74" mass="8344">MMIGVKVRSKLVTELWNATVINLLVHIRKQNLRGISIAGLLAPGMYYVCQKLQLLKALNVKGRHMHAQSMKMVS</sequence>
<accession>A0A7J6WD51</accession>
<comment type="caution">
    <text evidence="1">The sequence shown here is derived from an EMBL/GenBank/DDBJ whole genome shotgun (WGS) entry which is preliminary data.</text>
</comment>
<protein>
    <submittedName>
        <fullName evidence="1">Uncharacterized protein</fullName>
    </submittedName>
</protein>
<proteinExistence type="predicted"/>
<dbReference type="AlphaFoldDB" id="A0A7J6WD51"/>
<dbReference type="OrthoDB" id="1752183at2759"/>
<evidence type="ECO:0000313" key="1">
    <source>
        <dbReference type="EMBL" id="KAF5194305.1"/>
    </source>
</evidence>
<gene>
    <name evidence="1" type="ORF">FRX31_016107</name>
</gene>
<dbReference type="Proteomes" id="UP000554482">
    <property type="component" value="Unassembled WGS sequence"/>
</dbReference>